<dbReference type="EMBL" id="BRPK01000011">
    <property type="protein sequence ID" value="GLB42250.1"/>
    <property type="molecule type" value="Genomic_DNA"/>
</dbReference>
<accession>A0A9P3USB0</accession>
<keyword evidence="2" id="KW-1185">Reference proteome</keyword>
<comment type="caution">
    <text evidence="1">The sequence shown here is derived from an EMBL/GenBank/DDBJ whole genome shotgun (WGS) entry which is preliminary data.</text>
</comment>
<sequence>MLPSARSYSRTPCYDIFSGDLFLFAGILNHATSSSRTKRFARSLSRADTRSGTGFVPLLVIPYRNDGAPSSSSTLTF</sequence>
<reference evidence="1" key="1">
    <citation type="submission" date="2022-07" db="EMBL/GenBank/DDBJ databases">
        <title>The genome of Lyophyllum shimeji provides insight into the initial evolution of ectomycorrhizal fungal genome.</title>
        <authorList>
            <person name="Kobayashi Y."/>
            <person name="Shibata T."/>
            <person name="Hirakawa H."/>
            <person name="Shigenobu S."/>
            <person name="Nishiyama T."/>
            <person name="Yamada A."/>
            <person name="Hasebe M."/>
            <person name="Kawaguchi M."/>
        </authorList>
    </citation>
    <scope>NUCLEOTIDE SEQUENCE</scope>
    <source>
        <strain evidence="1">AT787</strain>
    </source>
</reference>
<evidence type="ECO:0000313" key="1">
    <source>
        <dbReference type="EMBL" id="GLB42250.1"/>
    </source>
</evidence>
<dbReference type="AlphaFoldDB" id="A0A9P3USB0"/>
<evidence type="ECO:0000313" key="2">
    <source>
        <dbReference type="Proteomes" id="UP001063166"/>
    </source>
</evidence>
<gene>
    <name evidence="1" type="ORF">LshimejAT787_1102650</name>
</gene>
<name>A0A9P3USB0_LYOSH</name>
<organism evidence="1 2">
    <name type="scientific">Lyophyllum shimeji</name>
    <name type="common">Hon-shimeji</name>
    <name type="synonym">Tricholoma shimeji</name>
    <dbReference type="NCBI Taxonomy" id="47721"/>
    <lineage>
        <taxon>Eukaryota</taxon>
        <taxon>Fungi</taxon>
        <taxon>Dikarya</taxon>
        <taxon>Basidiomycota</taxon>
        <taxon>Agaricomycotina</taxon>
        <taxon>Agaricomycetes</taxon>
        <taxon>Agaricomycetidae</taxon>
        <taxon>Agaricales</taxon>
        <taxon>Tricholomatineae</taxon>
        <taxon>Lyophyllaceae</taxon>
        <taxon>Lyophyllum</taxon>
    </lineage>
</organism>
<protein>
    <submittedName>
        <fullName evidence="1">Uncharacterized protein</fullName>
    </submittedName>
</protein>
<proteinExistence type="predicted"/>
<dbReference type="Proteomes" id="UP001063166">
    <property type="component" value="Unassembled WGS sequence"/>
</dbReference>